<evidence type="ECO:0000313" key="8">
    <source>
        <dbReference type="Proteomes" id="UP001500689"/>
    </source>
</evidence>
<dbReference type="PANTHER" id="PTHR10578">
    <property type="entry name" value="S -2-HYDROXY-ACID OXIDASE-RELATED"/>
    <property type="match status" value="1"/>
</dbReference>
<dbReference type="SUPFAM" id="SSF51395">
    <property type="entry name" value="FMN-linked oxidoreductases"/>
    <property type="match status" value="1"/>
</dbReference>
<keyword evidence="3" id="KW-0288">FMN</keyword>
<dbReference type="Proteomes" id="UP001500689">
    <property type="component" value="Unassembled WGS sequence"/>
</dbReference>
<evidence type="ECO:0000256" key="2">
    <source>
        <dbReference type="ARBA" id="ARBA00022630"/>
    </source>
</evidence>
<organism evidence="7 8">
    <name type="scientific">Amycolatopsis ultiminotia</name>
    <dbReference type="NCBI Taxonomy" id="543629"/>
    <lineage>
        <taxon>Bacteria</taxon>
        <taxon>Bacillati</taxon>
        <taxon>Actinomycetota</taxon>
        <taxon>Actinomycetes</taxon>
        <taxon>Pseudonocardiales</taxon>
        <taxon>Pseudonocardiaceae</taxon>
        <taxon>Amycolatopsis</taxon>
    </lineage>
</organism>
<dbReference type="EMBL" id="BAAAZN010000025">
    <property type="protein sequence ID" value="GAA3581212.1"/>
    <property type="molecule type" value="Genomic_DNA"/>
</dbReference>
<evidence type="ECO:0000256" key="1">
    <source>
        <dbReference type="ARBA" id="ARBA00001917"/>
    </source>
</evidence>
<comment type="caution">
    <text evidence="7">The sequence shown here is derived from an EMBL/GenBank/DDBJ whole genome shotgun (WGS) entry which is preliminary data.</text>
</comment>
<dbReference type="CDD" id="cd02809">
    <property type="entry name" value="alpha_hydroxyacid_oxid_FMN"/>
    <property type="match status" value="1"/>
</dbReference>
<dbReference type="Gene3D" id="3.20.20.70">
    <property type="entry name" value="Aldolase class I"/>
    <property type="match status" value="1"/>
</dbReference>
<gene>
    <name evidence="7" type="ORF">GCM10022222_77410</name>
</gene>
<dbReference type="Pfam" id="PF01070">
    <property type="entry name" value="FMN_dh"/>
    <property type="match status" value="1"/>
</dbReference>
<protein>
    <submittedName>
        <fullName evidence="7">Alpha-hydroxy acid oxidase</fullName>
    </submittedName>
</protein>
<dbReference type="PROSITE" id="PS51349">
    <property type="entry name" value="FMN_HYDROXY_ACID_DH_2"/>
    <property type="match status" value="1"/>
</dbReference>
<dbReference type="InterPro" id="IPR013785">
    <property type="entry name" value="Aldolase_TIM"/>
</dbReference>
<accession>A0ABP6YG26</accession>
<reference evidence="8" key="1">
    <citation type="journal article" date="2019" name="Int. J. Syst. Evol. Microbiol.">
        <title>The Global Catalogue of Microorganisms (GCM) 10K type strain sequencing project: providing services to taxonomists for standard genome sequencing and annotation.</title>
        <authorList>
            <consortium name="The Broad Institute Genomics Platform"/>
            <consortium name="The Broad Institute Genome Sequencing Center for Infectious Disease"/>
            <person name="Wu L."/>
            <person name="Ma J."/>
        </authorList>
    </citation>
    <scope>NUCLEOTIDE SEQUENCE [LARGE SCALE GENOMIC DNA]</scope>
    <source>
        <strain evidence="8">JCM 16898</strain>
    </source>
</reference>
<dbReference type="InterPro" id="IPR000262">
    <property type="entry name" value="FMN-dep_DH"/>
</dbReference>
<dbReference type="PIRSF" id="PIRSF000138">
    <property type="entry name" value="Al-hdrx_acd_dh"/>
    <property type="match status" value="1"/>
</dbReference>
<dbReference type="PANTHER" id="PTHR10578:SF107">
    <property type="entry name" value="2-HYDROXYACID OXIDASE 1"/>
    <property type="match status" value="1"/>
</dbReference>
<evidence type="ECO:0000259" key="6">
    <source>
        <dbReference type="PROSITE" id="PS51349"/>
    </source>
</evidence>
<dbReference type="InterPro" id="IPR012133">
    <property type="entry name" value="Alpha-hydoxy_acid_DH_FMN"/>
</dbReference>
<evidence type="ECO:0000313" key="7">
    <source>
        <dbReference type="EMBL" id="GAA3581212.1"/>
    </source>
</evidence>
<dbReference type="InterPro" id="IPR037396">
    <property type="entry name" value="FMN_HAD"/>
</dbReference>
<evidence type="ECO:0000256" key="4">
    <source>
        <dbReference type="ARBA" id="ARBA00023002"/>
    </source>
</evidence>
<keyword evidence="4" id="KW-0560">Oxidoreductase</keyword>
<proteinExistence type="inferred from homology"/>
<keyword evidence="8" id="KW-1185">Reference proteome</keyword>
<keyword evidence="2" id="KW-0285">Flavoprotein</keyword>
<dbReference type="PROSITE" id="PS00557">
    <property type="entry name" value="FMN_HYDROXY_ACID_DH_1"/>
    <property type="match status" value="1"/>
</dbReference>
<comment type="similarity">
    <text evidence="5">Belongs to the FMN-dependent alpha-hydroxy acid dehydrogenase family.</text>
</comment>
<feature type="domain" description="FMN hydroxy acid dehydrogenase" evidence="6">
    <location>
        <begin position="28"/>
        <end position="403"/>
    </location>
</feature>
<comment type="cofactor">
    <cofactor evidence="1">
        <name>FMN</name>
        <dbReference type="ChEBI" id="CHEBI:58210"/>
    </cofactor>
</comment>
<name>A0ABP6YG26_9PSEU</name>
<sequence length="403" mass="43785">MTRRRVPRWRDLAPLLHPKPVVLDGTRRRLGNAATIGDLRILARRRTPRAVFDYTDGGAREETSMARNRTAFERVEFRPNVLRDVSDVDTSATILGRSSALPLALAPTGFTRMMHHEGEIAVAAAAAAAGVPYALSTMGTTSAPALAEAVPDVRRWFQLYLWRDRDRSLELIRAAERAGYEALVLTVDTPVAGSRLRDVRNGMTIPPALTAKTFLDGALRPRWWFNLLTTEPLQFASFGSWEGTVAELANHMFDPSATVQDVAWLRETWPGKLIVKGVQQAADALAVVEAGADAVVLSNHGGRQLDRAPVPLEELPSVVATVGDRTEIYLDGGVRSGADAVAARCLGATAVLVGRAYLYGLMAGGQAGVRRVLELLAAEVRETMQLLGAASVKELTPDRIRLR</sequence>
<dbReference type="RefSeq" id="WP_344868350.1">
    <property type="nucleotide sequence ID" value="NZ_BAAAZN010000025.1"/>
</dbReference>
<evidence type="ECO:0000256" key="5">
    <source>
        <dbReference type="ARBA" id="ARBA00024042"/>
    </source>
</evidence>
<dbReference type="InterPro" id="IPR008259">
    <property type="entry name" value="FMN_hydac_DH_AS"/>
</dbReference>
<evidence type="ECO:0000256" key="3">
    <source>
        <dbReference type="ARBA" id="ARBA00022643"/>
    </source>
</evidence>